<dbReference type="Proteomes" id="UP000038010">
    <property type="component" value="Unassembled WGS sequence"/>
</dbReference>
<keyword evidence="4" id="KW-1185">Reference proteome</keyword>
<feature type="compositionally biased region" description="Basic and acidic residues" evidence="2">
    <location>
        <begin position="488"/>
        <end position="509"/>
    </location>
</feature>
<evidence type="ECO:0000313" key="4">
    <source>
        <dbReference type="Proteomes" id="UP000038010"/>
    </source>
</evidence>
<feature type="compositionally biased region" description="Polar residues" evidence="2">
    <location>
        <begin position="806"/>
        <end position="819"/>
    </location>
</feature>
<feature type="region of interest" description="Disordered" evidence="2">
    <location>
        <begin position="1218"/>
        <end position="1240"/>
    </location>
</feature>
<dbReference type="RefSeq" id="XP_017999526.1">
    <property type="nucleotide sequence ID" value="XM_018143424.1"/>
</dbReference>
<feature type="compositionally biased region" description="Low complexity" evidence="2">
    <location>
        <begin position="1069"/>
        <end position="1080"/>
    </location>
</feature>
<name>A0A0N1H8M4_9EURO</name>
<gene>
    <name evidence="3" type="ORF">AB675_3378</name>
</gene>
<evidence type="ECO:0000256" key="2">
    <source>
        <dbReference type="SAM" id="MobiDB-lite"/>
    </source>
</evidence>
<feature type="compositionally biased region" description="Polar residues" evidence="2">
    <location>
        <begin position="958"/>
        <end position="969"/>
    </location>
</feature>
<dbReference type="OrthoDB" id="4120104at2759"/>
<feature type="region of interest" description="Disordered" evidence="2">
    <location>
        <begin position="799"/>
        <end position="874"/>
    </location>
</feature>
<feature type="compositionally biased region" description="Polar residues" evidence="2">
    <location>
        <begin position="738"/>
        <end position="748"/>
    </location>
</feature>
<feature type="region of interest" description="Disordered" evidence="2">
    <location>
        <begin position="572"/>
        <end position="781"/>
    </location>
</feature>
<keyword evidence="1" id="KW-0175">Coiled coil</keyword>
<feature type="compositionally biased region" description="Basic and acidic residues" evidence="2">
    <location>
        <begin position="1149"/>
        <end position="1168"/>
    </location>
</feature>
<protein>
    <submittedName>
        <fullName evidence="3">Uncharacterized protein</fullName>
    </submittedName>
</protein>
<evidence type="ECO:0000313" key="3">
    <source>
        <dbReference type="EMBL" id="KPI39563.1"/>
    </source>
</evidence>
<reference evidence="3 4" key="1">
    <citation type="submission" date="2015-06" db="EMBL/GenBank/DDBJ databases">
        <title>Draft genome of the ant-associated black yeast Phialophora attae CBS 131958.</title>
        <authorList>
            <person name="Moreno L.F."/>
            <person name="Stielow B.J."/>
            <person name="de Hoog S."/>
            <person name="Vicente V.A."/>
            <person name="Weiss V.A."/>
            <person name="de Vries M."/>
            <person name="Cruz L.M."/>
            <person name="Souza E.M."/>
        </authorList>
    </citation>
    <scope>NUCLEOTIDE SEQUENCE [LARGE SCALE GENOMIC DNA]</scope>
    <source>
        <strain evidence="3 4">CBS 131958</strain>
    </source>
</reference>
<dbReference type="EMBL" id="LFJN01000014">
    <property type="protein sequence ID" value="KPI39563.1"/>
    <property type="molecule type" value="Genomic_DNA"/>
</dbReference>
<feature type="compositionally biased region" description="Polar residues" evidence="2">
    <location>
        <begin position="1099"/>
        <end position="1114"/>
    </location>
</feature>
<dbReference type="STRING" id="1664694.A0A0N1H8M4"/>
<feature type="region of interest" description="Disordered" evidence="2">
    <location>
        <begin position="1254"/>
        <end position="1328"/>
    </location>
</feature>
<organism evidence="3 4">
    <name type="scientific">Cyphellophora attinorum</name>
    <dbReference type="NCBI Taxonomy" id="1664694"/>
    <lineage>
        <taxon>Eukaryota</taxon>
        <taxon>Fungi</taxon>
        <taxon>Dikarya</taxon>
        <taxon>Ascomycota</taxon>
        <taxon>Pezizomycotina</taxon>
        <taxon>Eurotiomycetes</taxon>
        <taxon>Chaetothyriomycetidae</taxon>
        <taxon>Chaetothyriales</taxon>
        <taxon>Cyphellophoraceae</taxon>
        <taxon>Cyphellophora</taxon>
    </lineage>
</organism>
<dbReference type="VEuPathDB" id="FungiDB:AB675_3378"/>
<comment type="caution">
    <text evidence="3">The sequence shown here is derived from an EMBL/GenBank/DDBJ whole genome shotgun (WGS) entry which is preliminary data.</text>
</comment>
<feature type="compositionally biased region" description="Basic residues" evidence="2">
    <location>
        <begin position="836"/>
        <end position="846"/>
    </location>
</feature>
<feature type="region of interest" description="Disordered" evidence="2">
    <location>
        <begin position="475"/>
        <end position="519"/>
    </location>
</feature>
<feature type="compositionally biased region" description="Basic and acidic residues" evidence="2">
    <location>
        <begin position="763"/>
        <end position="779"/>
    </location>
</feature>
<feature type="coiled-coil region" evidence="1">
    <location>
        <begin position="1643"/>
        <end position="1670"/>
    </location>
</feature>
<feature type="compositionally biased region" description="Polar residues" evidence="2">
    <location>
        <begin position="610"/>
        <end position="622"/>
    </location>
</feature>
<feature type="compositionally biased region" description="Polar residues" evidence="2">
    <location>
        <begin position="1123"/>
        <end position="1144"/>
    </location>
</feature>
<sequence>MAVPDIDDAVRDLVSHLEGELKADRLVELKDAILAPFKKPAELIATASLRPLYSLLGNAKRNPNLQLHPRTLAGILSLILHAVPSLQQQRAVHSLLDAVGVYQSEETLSAALKSRKLDVSTNDLHSYQRSLTKSLVHNVVRFISGGSATPEARRAVAQLLSIMNKGTNDLGTLLRPSQHLTVLGDALLTSDDYVLRILVADVMRGLIQNGVDRTSLWPHGTAPESIEKFPSEQHATDSWLLNARDYLSSVDQKQSFKGAGSACFWIKNISVFSEPDLAREDTGDSCAVIILSEPDKLFSVAPDNDDGLVLFQYPVLEPGCMMLEHHGAETPGIPTSTLTYNDDQGFVVSNGNKTAVVRLELEFASFRDLRVSGDELTRVQNRLSTATGFQADSQPSLIQRKTSSAFIDLRDAEEQAVVEHAANTETAGSDTQVISPLQRKSQDASNVEYQEVFHQFIAAGTDSEDDVVFPVQSSFRDRMSASQTTNDGAKRPQRGAEKPKPNSSEEYRDAPAAPVVSRKPQPNVAVARVSNALTKIAATASTEYNVCEKDVGGYKSESKAVFIYLRSQLLSRDDEDDKPSQKQDSTRFKKPANPTKPSQPGGKTAVNKASKPTNSANQTLASNRLRRATRSHAQTLREASSQADSDEAASSDSGPSESRRKSVLASGIENKEHVTKHISAGHNEDGSELRPRTSERRPHREEGSSAAHPVEFLDDSSPHGSAAVDADGPAMLNEKTSRVTAHTRTAAVSQDAYDTTVEANEAQDSHPMDKSAVEEHAAKGDLSFGTNVRNLLTRLSTTKSHEATLKTGNDNATDSTTKPMTPFGNKTKFVDSIKSAKAKSARKQPRKSSEATRQSPQPRGHGPDADQPRPGTKELSALGNIVDQFNDLHDAPSPDTSAAGSASFVKHTEAVIDHLGMGASAREAKNQDHAPHAASVVASEAATGLEAGPSILEDDTTAQDVSVTESSDLVDSEMVPRTKSVGSEKHPLSISLSKRQVTDLRFGSNVGHPGRKATPIAKESVRRPRASKATLDATQRNEPVLVRPPQSEAKKYEPRTPGANLKKLRTPTAALSSEKSASKAPVISFGPNGARNQGRRIDSPSNPSPVKTTTSVKTRNGGASMLKQVTTNNLQNGALAPNKTQRLVASSLRPKDSSDETDERDAGRRDTELEALSAQSDEGIMMMEDGGPNETALNDVHERNVEIGAITVGEMNVPGVSVSKPVGSRRGEPAQPVSARTRNVEGRTAASIDVTDIDITGGEEARGGSNEVTDRHRNTTDVMNLTAYEETTESSSSEDASRNEETSEYEDSAAELLRSASPSAQDGRRAKTAKLAPAILSDEPVDNKVRVVKAKDLRPAPRQSIGVDTFITTTHPKAARTIKTADFKRPSKNVQRDSTADARVSSKIRGKDSDALQFPSGVEDTVAAALSTTDPEYGSMRPPAIRASTESTRVATTASAGRHNSTTQDAVKIPQVIAREPEEQAASFFPERVKPTGISEPATHGEVDQPQGTPAPFHTKLADGMKQHQLDRAFEAEVDNDPTLVEAVQANIDSFLYTTRSLPARVSSRRRPMPPDSSSVEDEDEWQHDLQNMEVSQSHRHIFDTMLQLSQNALLKLVREENAIVTKATEYAGGSNEVVREWQDCVCDRVEHEKTTLKQRLDQAREHVASAEDNARKLCLVAGMASHEAFNLEGMEKAVIDRAESTIRSLDALRA</sequence>
<feature type="region of interest" description="Disordered" evidence="2">
    <location>
        <begin position="950"/>
        <end position="1177"/>
    </location>
</feature>
<evidence type="ECO:0000256" key="1">
    <source>
        <dbReference type="SAM" id="Coils"/>
    </source>
</evidence>
<feature type="compositionally biased region" description="Basic and acidic residues" evidence="2">
    <location>
        <begin position="682"/>
        <end position="703"/>
    </location>
</feature>
<proteinExistence type="predicted"/>
<dbReference type="GeneID" id="28735304"/>
<accession>A0A0N1H8M4</accession>
<feature type="compositionally biased region" description="Basic and acidic residues" evidence="2">
    <location>
        <begin position="578"/>
        <end position="587"/>
    </location>
</feature>